<dbReference type="SUPFAM" id="SSF51197">
    <property type="entry name" value="Clavaminate synthase-like"/>
    <property type="match status" value="1"/>
</dbReference>
<comment type="function">
    <text evidence="11">Probable S-adenosyl-L-methionine-dependent methyltransferase that acts as a component of the wybutosine biosynthesis pathway. Wybutosine is a hyper modified guanosine with a tricyclic base found at the 3'-position adjacent to the anticodon of eukaryotic phenylalanine tRNA. May methylate the carboxyl group of leucine residues to form alpha-leucine ester residues.</text>
</comment>
<evidence type="ECO:0000256" key="8">
    <source>
        <dbReference type="ARBA" id="ARBA00022679"/>
    </source>
</evidence>
<dbReference type="Pfam" id="PF13418">
    <property type="entry name" value="Beta-prop_TYW4"/>
    <property type="match status" value="1"/>
</dbReference>
<dbReference type="GO" id="GO:0008175">
    <property type="term" value="F:tRNA methyltransferase activity"/>
    <property type="evidence" value="ECO:0007669"/>
    <property type="project" value="TreeGrafter"/>
</dbReference>
<dbReference type="GO" id="GO:0031591">
    <property type="term" value="P:wybutosine biosynthetic process"/>
    <property type="evidence" value="ECO:0007669"/>
    <property type="project" value="TreeGrafter"/>
</dbReference>
<evidence type="ECO:0000313" key="19">
    <source>
        <dbReference type="Proteomes" id="UP000799441"/>
    </source>
</evidence>
<dbReference type="AlphaFoldDB" id="A0A9P4Q2H2"/>
<evidence type="ECO:0000256" key="13">
    <source>
        <dbReference type="ARBA" id="ARBA00030231"/>
    </source>
</evidence>
<feature type="region of interest" description="Disordered" evidence="16">
    <location>
        <begin position="234"/>
        <end position="258"/>
    </location>
</feature>
<keyword evidence="7" id="KW-0489">Methyltransferase</keyword>
<comment type="similarity">
    <text evidence="3">Belongs to the methyltransferase superfamily. LCMT family.</text>
</comment>
<dbReference type="EC" id="2.1.1.290" evidence="5"/>
<dbReference type="Pfam" id="PF13621">
    <property type="entry name" value="Cupin_8"/>
    <property type="match status" value="1"/>
</dbReference>
<evidence type="ECO:0000313" key="18">
    <source>
        <dbReference type="EMBL" id="KAF2719357.1"/>
    </source>
</evidence>
<dbReference type="SUPFAM" id="SSF117281">
    <property type="entry name" value="Kelch motif"/>
    <property type="match status" value="1"/>
</dbReference>
<dbReference type="Proteomes" id="UP000799441">
    <property type="component" value="Unassembled WGS sequence"/>
</dbReference>
<dbReference type="Gene3D" id="2.120.10.80">
    <property type="entry name" value="Kelch-type beta propeller"/>
    <property type="match status" value="1"/>
</dbReference>
<dbReference type="Gene3D" id="2.60.120.650">
    <property type="entry name" value="Cupin"/>
    <property type="match status" value="1"/>
</dbReference>
<protein>
    <recommendedName>
        <fullName evidence="6">tRNA wybutosine-synthesizing protein 4</fullName>
        <ecNumber evidence="5">2.1.1.290</ecNumber>
        <ecNumber evidence="4">2.3.1.231</ecNumber>
    </recommendedName>
    <alternativeName>
        <fullName evidence="13">Leucine carboxyl methyltransferase 2</fullName>
    </alternativeName>
    <alternativeName>
        <fullName evidence="14">tRNA(Phe) (7-(3-amino-3-(methoxycarbonyl)propyl)wyosine(37)-N)-methoxycarbonyltransferase</fullName>
    </alternativeName>
    <alternativeName>
        <fullName evidence="12">tRNA(Phe) (7-(3-amino-3-carboxypropyl)wyosine(37)-O)-methyltransferase</fullName>
    </alternativeName>
</protein>
<dbReference type="PANTHER" id="PTHR46529:SF1">
    <property type="entry name" value="TRNA WYBUTOSINE-SYNTHESIZING PROTEIN 4"/>
    <property type="match status" value="1"/>
</dbReference>
<dbReference type="Gene3D" id="6.10.140.1470">
    <property type="match status" value="1"/>
</dbReference>
<keyword evidence="8" id="KW-0808">Transferase</keyword>
<dbReference type="EC" id="2.3.1.231" evidence="4"/>
<evidence type="ECO:0000256" key="10">
    <source>
        <dbReference type="ARBA" id="ARBA00022694"/>
    </source>
</evidence>
<evidence type="ECO:0000256" key="16">
    <source>
        <dbReference type="SAM" id="MobiDB-lite"/>
    </source>
</evidence>
<dbReference type="SMART" id="SM00558">
    <property type="entry name" value="JmjC"/>
    <property type="match status" value="1"/>
</dbReference>
<dbReference type="InterPro" id="IPR015915">
    <property type="entry name" value="Kelch-typ_b-propeller"/>
</dbReference>
<evidence type="ECO:0000256" key="6">
    <source>
        <dbReference type="ARBA" id="ARBA00018045"/>
    </source>
</evidence>
<dbReference type="FunFam" id="2.60.120.650:FF:000043">
    <property type="entry name" value="tRNA wybutosine-synthesizing protein 4"/>
    <property type="match status" value="1"/>
</dbReference>
<evidence type="ECO:0000256" key="3">
    <source>
        <dbReference type="ARBA" id="ARBA00010703"/>
    </source>
</evidence>
<dbReference type="InterPro" id="IPR041667">
    <property type="entry name" value="Cupin_8"/>
</dbReference>
<evidence type="ECO:0000256" key="7">
    <source>
        <dbReference type="ARBA" id="ARBA00022603"/>
    </source>
</evidence>
<dbReference type="SUPFAM" id="SSF53335">
    <property type="entry name" value="S-adenosyl-L-methionine-dependent methyltransferases"/>
    <property type="match status" value="1"/>
</dbReference>
<dbReference type="PROSITE" id="PS51184">
    <property type="entry name" value="JMJC"/>
    <property type="match status" value="1"/>
</dbReference>
<comment type="catalytic activity">
    <reaction evidence="1">
        <text>7-[(3S)-3-amino-3-carboxypropyl]wyosine(37) in tRNA(Phe) + S-adenosyl-L-methionine = 7-[(3S)-(3-amino-3-methoxycarbonyl)propyl]wyosine(37) in tRNA(Phe) + S-adenosyl-L-homocysteine</text>
        <dbReference type="Rhea" id="RHEA:36903"/>
        <dbReference type="Rhea" id="RHEA-COMP:10379"/>
        <dbReference type="Rhea" id="RHEA-COMP:11844"/>
        <dbReference type="ChEBI" id="CHEBI:57856"/>
        <dbReference type="ChEBI" id="CHEBI:59789"/>
        <dbReference type="ChEBI" id="CHEBI:73543"/>
        <dbReference type="ChEBI" id="CHEBI:74275"/>
        <dbReference type="EC" id="2.1.1.290"/>
    </reaction>
</comment>
<feature type="domain" description="JmjC" evidence="17">
    <location>
        <begin position="723"/>
        <end position="877"/>
    </location>
</feature>
<evidence type="ECO:0000256" key="4">
    <source>
        <dbReference type="ARBA" id="ARBA00012155"/>
    </source>
</evidence>
<dbReference type="InterPro" id="IPR003347">
    <property type="entry name" value="JmjC_dom"/>
</dbReference>
<reference evidence="18" key="1">
    <citation type="journal article" date="2020" name="Stud. Mycol.">
        <title>101 Dothideomycetes genomes: a test case for predicting lifestyles and emergence of pathogens.</title>
        <authorList>
            <person name="Haridas S."/>
            <person name="Albert R."/>
            <person name="Binder M."/>
            <person name="Bloem J."/>
            <person name="Labutti K."/>
            <person name="Salamov A."/>
            <person name="Andreopoulos B."/>
            <person name="Baker S."/>
            <person name="Barry K."/>
            <person name="Bills G."/>
            <person name="Bluhm B."/>
            <person name="Cannon C."/>
            <person name="Castanera R."/>
            <person name="Culley D."/>
            <person name="Daum C."/>
            <person name="Ezra D."/>
            <person name="Gonzalez J."/>
            <person name="Henrissat B."/>
            <person name="Kuo A."/>
            <person name="Liang C."/>
            <person name="Lipzen A."/>
            <person name="Lutzoni F."/>
            <person name="Magnuson J."/>
            <person name="Mondo S."/>
            <person name="Nolan M."/>
            <person name="Ohm R."/>
            <person name="Pangilinan J."/>
            <person name="Park H.-J."/>
            <person name="Ramirez L."/>
            <person name="Alfaro M."/>
            <person name="Sun H."/>
            <person name="Tritt A."/>
            <person name="Yoshinaga Y."/>
            <person name="Zwiers L.-H."/>
            <person name="Turgeon B."/>
            <person name="Goodwin S."/>
            <person name="Spatafora J."/>
            <person name="Crous P."/>
            <person name="Grigoriev I."/>
        </authorList>
    </citation>
    <scope>NUCLEOTIDE SEQUENCE</scope>
    <source>
        <strain evidence="18">CBS 116435</strain>
    </source>
</reference>
<gene>
    <name evidence="18" type="ORF">K431DRAFT_286794</name>
</gene>
<proteinExistence type="inferred from homology"/>
<evidence type="ECO:0000256" key="15">
    <source>
        <dbReference type="ARBA" id="ARBA00049250"/>
    </source>
</evidence>
<organism evidence="18 19">
    <name type="scientific">Polychaeton citri CBS 116435</name>
    <dbReference type="NCBI Taxonomy" id="1314669"/>
    <lineage>
        <taxon>Eukaryota</taxon>
        <taxon>Fungi</taxon>
        <taxon>Dikarya</taxon>
        <taxon>Ascomycota</taxon>
        <taxon>Pezizomycotina</taxon>
        <taxon>Dothideomycetes</taxon>
        <taxon>Dothideomycetidae</taxon>
        <taxon>Capnodiales</taxon>
        <taxon>Capnodiaceae</taxon>
        <taxon>Polychaeton</taxon>
    </lineage>
</organism>
<evidence type="ECO:0000256" key="14">
    <source>
        <dbReference type="ARBA" id="ARBA00030847"/>
    </source>
</evidence>
<comment type="pathway">
    <text evidence="2">tRNA modification; wybutosine-tRNA(Phe) biosynthesis.</text>
</comment>
<comment type="catalytic activity">
    <reaction evidence="15">
        <text>7-[(3S)-(3-amino-3-methoxycarbonyl)propyl]wyosine(37) in tRNA(Phe) + S-adenosyl-L-methionine + CO2 = wybutosine(37) in tRNA(Phe) + S-adenosyl-L-homocysteine + 2 H(+)</text>
        <dbReference type="Rhea" id="RHEA:37119"/>
        <dbReference type="Rhea" id="RHEA-COMP:11844"/>
        <dbReference type="Rhea" id="RHEA-COMP:11847"/>
        <dbReference type="ChEBI" id="CHEBI:15378"/>
        <dbReference type="ChEBI" id="CHEBI:16526"/>
        <dbReference type="ChEBI" id="CHEBI:57856"/>
        <dbReference type="ChEBI" id="CHEBI:59789"/>
        <dbReference type="ChEBI" id="CHEBI:73544"/>
        <dbReference type="ChEBI" id="CHEBI:74275"/>
        <dbReference type="EC" id="2.3.1.231"/>
    </reaction>
</comment>
<evidence type="ECO:0000256" key="9">
    <source>
        <dbReference type="ARBA" id="ARBA00022691"/>
    </source>
</evidence>
<dbReference type="Gene3D" id="3.40.50.150">
    <property type="entry name" value="Vaccinia Virus protein VP39"/>
    <property type="match status" value="1"/>
</dbReference>
<sequence length="923" mass="102132">MFVDVDYPPLMERKVRMIEDTEALRSLLPSFRKATPAASDNPLQGLGLLADSENYLPIGCDLRNLDLLSKVLEDRLKLNEGPCAVAVLFVAEVSVAYMERSASQSVLEWASRYEDVRFCLLEQHLPDGADHPFAQTMLAHFQKLRTPLNAIGTMGEMRSRFEKAGWPRNGIDLRTLWEVWRDETFVSLGERARLDSIEPFDEWEELALFGSHYFLMIATKREGIYDVVTDNGNETAVPSQSSKDKSTSGPPLFSRALHGPQRNRRFGALIPSSADGSSDSIGLHAGLGTKEREHDCTTHVRYSNKSPIDGPPTRFGIMCHTITRIGNTSDLLFVGGRASPEKASASCWLRQSGEWKQVQDLPEGRYRHCTVPFEAVSNDPAVVVFGGKNSKGQILDSWLIWTAKTGWTPLEVESQVNDPALISARFGAAATSFIDIHGRFEGVMIGGMDTSGQTRGDARRFALNPDGKLKVQGWNIEMESRLEPPAHTLARFGAQLVTWKSKLLLIGGVTADNLLTRETEIIDITSTTKIPLRGPRPMLVGTNILGLDEGLLVLGGGATCFSFGTYWNTSCVLTTNQELETAWHVLAKSELPNTQSQSLLEEGTASNASYPSPVSIQRRHISSQREFEEILQTGKPVILTGHSIGACTAAWTPTYLKDHIGADRAVVVHRSPTQKMDFQTKNFSYRTQSFSSFIDAIEHQGDRLYLRALSMDSPGEKPTTLANDFPSIAQDFRLPDELAYVQDNAHSSPLRISGPVTMWLHYDVMANVLCQIQGRKRLLLFPPSDVTRLGFKAGASSSSIDLFSEDPNHEQELLARYPGLARAQPHEALLEAGDILFIPSLWLHTAAPTGGLSVAVNVFFRNLKSAAYAAGRDVYGNRDLAAYEKGRKDVDRVIKAFDDLPSDVRNFYLSRLGMEMLERAVDA</sequence>
<evidence type="ECO:0000256" key="2">
    <source>
        <dbReference type="ARBA" id="ARBA00004797"/>
    </source>
</evidence>
<evidence type="ECO:0000256" key="11">
    <source>
        <dbReference type="ARBA" id="ARBA00025588"/>
    </source>
</evidence>
<evidence type="ECO:0000256" key="12">
    <source>
        <dbReference type="ARBA" id="ARBA00029750"/>
    </source>
</evidence>
<accession>A0A9P4Q2H2</accession>
<dbReference type="InterPro" id="IPR029063">
    <property type="entry name" value="SAM-dependent_MTases_sf"/>
</dbReference>
<name>A0A9P4Q2H2_9PEZI</name>
<evidence type="ECO:0000256" key="1">
    <source>
        <dbReference type="ARBA" id="ARBA00001806"/>
    </source>
</evidence>
<dbReference type="OrthoDB" id="47172at2759"/>
<evidence type="ECO:0000259" key="17">
    <source>
        <dbReference type="PROSITE" id="PS51184"/>
    </source>
</evidence>
<keyword evidence="9" id="KW-0949">S-adenosyl-L-methionine</keyword>
<dbReference type="GO" id="GO:0030488">
    <property type="term" value="P:tRNA methylation"/>
    <property type="evidence" value="ECO:0007669"/>
    <property type="project" value="TreeGrafter"/>
</dbReference>
<comment type="caution">
    <text evidence="18">The sequence shown here is derived from an EMBL/GenBank/DDBJ whole genome shotgun (WGS) entry which is preliminary data.</text>
</comment>
<keyword evidence="10" id="KW-0819">tRNA processing</keyword>
<dbReference type="EMBL" id="MU003812">
    <property type="protein sequence ID" value="KAF2719357.1"/>
    <property type="molecule type" value="Genomic_DNA"/>
</dbReference>
<dbReference type="PANTHER" id="PTHR46529">
    <property type="entry name" value="TRNA WYBUTOSINE-SYNTHESIZING PROTEIN 4"/>
    <property type="match status" value="1"/>
</dbReference>
<evidence type="ECO:0000256" key="5">
    <source>
        <dbReference type="ARBA" id="ARBA00012779"/>
    </source>
</evidence>
<keyword evidence="19" id="KW-1185">Reference proteome</keyword>